<accession>A0A955L7B9</accession>
<evidence type="ECO:0000313" key="11">
    <source>
        <dbReference type="Proteomes" id="UP000754563"/>
    </source>
</evidence>
<evidence type="ECO:0000313" key="10">
    <source>
        <dbReference type="EMBL" id="MCA9385328.1"/>
    </source>
</evidence>
<dbReference type="SUPFAM" id="SSF89550">
    <property type="entry name" value="PHP domain-like"/>
    <property type="match status" value="1"/>
</dbReference>
<comment type="catalytic activity">
    <reaction evidence="8">
        <text>DNA(n) + a 2'-deoxyribonucleoside 5'-triphosphate = DNA(n+1) + diphosphate</text>
        <dbReference type="Rhea" id="RHEA:22508"/>
        <dbReference type="Rhea" id="RHEA-COMP:17339"/>
        <dbReference type="Rhea" id="RHEA-COMP:17340"/>
        <dbReference type="ChEBI" id="CHEBI:33019"/>
        <dbReference type="ChEBI" id="CHEBI:61560"/>
        <dbReference type="ChEBI" id="CHEBI:173112"/>
        <dbReference type="EC" id="2.7.7.7"/>
    </reaction>
</comment>
<dbReference type="InterPro" id="IPR016195">
    <property type="entry name" value="Pol/histidinol_Pase-like"/>
</dbReference>
<evidence type="ECO:0000256" key="7">
    <source>
        <dbReference type="ARBA" id="ARBA00022932"/>
    </source>
</evidence>
<dbReference type="Proteomes" id="UP000754563">
    <property type="component" value="Unassembled WGS sequence"/>
</dbReference>
<dbReference type="GO" id="GO:0006260">
    <property type="term" value="P:DNA replication"/>
    <property type="evidence" value="ECO:0007669"/>
    <property type="project" value="UniProtKB-KW"/>
</dbReference>
<sequence>MCQFCHLHLHTEYSLLDGVTKIDNLLSKLKDHGMDSCAITDHGVMYGAFEFWNKSKEYGIKPILGCEVYVSIGSRFKKETTDSGKRYYHLTLLAKNKVGYHNLVRLVSRGFKEGFYYKPRVDKELLSLYSEGLICLTGCPGSPVNQALLANKPDEAEDWVNFLGNEYDDLYFELMRSDIPELSGLEAKQLELNKQFELPYVATVDSHYVEPDDWKIQEIAWCIADGKQIQDPKRRQYGSREFYIKGEEEMKELFSDIPEAVSNTKQIADKVEKYDITFDRIQPQYYNIPKDTDSFTVLKEEAFEGAKKRYGEVTKEIEERLNYELEIIDQKGYNDYFLVVQDYCNWAREQGIMVGPGRGSGAGSVVAYALGIVNIDPLRWDLIFERFLNPERNSPPDFDIDFQDDRRDELFKYMSKTYGDDKTSFIGTFGRLKTKAAIRDVARVMGIDLSIADKLSKMVIVKFGRVHTIDRMMEEVPEFKQIIDSSPELQELSEHVRKLENISRHVSIHACGYLVTPKSIIDYVPVQKETKGGEKIVTQIEGWVVEYMGLMKFDFLGLSNLTIIQNTLKLIEQNTNEVIDIDSISLEDDTTFELFRQGNTTGVFQFESDGMKKYLRDLAPTNLEDLIFMNAAYRPGPMQYIPDYIKRKKGEQEVTYLHPDLKPILESTFGFAIYQEQVMRIAVDFAGYSLGQADMLRRAMGKKKPEVMAAEKENFVKLAHEKGHSKELAEEVFAYLEPFADYGFNRSHSACYSLIAYQTAYLKANYPLEFLAGIMQTDLGNADKISRDLIEAREMGVEVKPPDINFSLTDFTIEDSRSIRFGLSAIKGGSSKVMENIVQERIASGKFTSLDDIIRRVGTKKITKKDLEQLTKVGALDRFGTRNQILNAIPAIFDKIQKDEKNAQGGQTGLFGLLEEGGMSIANEVTPLPSVPKEDNQQRLIWERELLGTFLSEHPLDKHAKALLHSAIFSINSLLKHQPTGNNQLLCMITNKKVIYTKKSGKPMAFLALEDMTSKLDGIVFPNSYNRLIDQVVENTPIIITGTINDREGEKSIIVEDIQQIKDIPTKSSIAISIIGESNQDRLTELKDLIAKNKGTVELKIIYGSQTKRHQLVTKIKPTPRLVEVIKRYQIE</sequence>
<dbReference type="Gene3D" id="1.10.10.1600">
    <property type="entry name" value="Bacterial DNA polymerase III alpha subunit, thumb domain"/>
    <property type="match status" value="1"/>
</dbReference>
<dbReference type="InterPro" id="IPR011708">
    <property type="entry name" value="DNA_pol3_alpha_NTPase_dom"/>
</dbReference>
<dbReference type="GO" id="GO:0008408">
    <property type="term" value="F:3'-5' exonuclease activity"/>
    <property type="evidence" value="ECO:0007669"/>
    <property type="project" value="InterPro"/>
</dbReference>
<evidence type="ECO:0000256" key="2">
    <source>
        <dbReference type="ARBA" id="ARBA00012417"/>
    </source>
</evidence>
<comment type="caution">
    <text evidence="10">The sequence shown here is derived from an EMBL/GenBank/DDBJ whole genome shotgun (WGS) entry which is preliminary data.</text>
</comment>
<gene>
    <name evidence="10" type="primary">dnaE</name>
    <name evidence="10" type="ORF">KC717_01630</name>
</gene>
<keyword evidence="5 10" id="KW-0548">Nucleotidyltransferase</keyword>
<dbReference type="InterPro" id="IPR041931">
    <property type="entry name" value="DNA_pol3_alpha_thumb_dom"/>
</dbReference>
<dbReference type="CDD" id="cd12113">
    <property type="entry name" value="PHP_PolIIIA_DnaE3"/>
    <property type="match status" value="1"/>
</dbReference>
<keyword evidence="7" id="KW-0239">DNA-directed DNA polymerase</keyword>
<dbReference type="EC" id="2.7.7.7" evidence="2"/>
<dbReference type="Pfam" id="PF07733">
    <property type="entry name" value="DNA_pol3_alpha"/>
    <property type="match status" value="1"/>
</dbReference>
<comment type="subcellular location">
    <subcellularLocation>
        <location evidence="1">Cytoplasm</location>
    </subcellularLocation>
</comment>
<dbReference type="Pfam" id="PF01336">
    <property type="entry name" value="tRNA_anti-codon"/>
    <property type="match status" value="1"/>
</dbReference>
<dbReference type="NCBIfam" id="TIGR00594">
    <property type="entry name" value="polc"/>
    <property type="match status" value="1"/>
</dbReference>
<reference evidence="10" key="1">
    <citation type="submission" date="2020-04" db="EMBL/GenBank/DDBJ databases">
        <authorList>
            <person name="Zhang T."/>
        </authorList>
    </citation>
    <scope>NUCLEOTIDE SEQUENCE</scope>
    <source>
        <strain evidence="10">HKST-UBA11</strain>
    </source>
</reference>
<proteinExistence type="predicted"/>
<dbReference type="NCBIfam" id="NF004226">
    <property type="entry name" value="PRK05673.1"/>
    <property type="match status" value="1"/>
</dbReference>
<dbReference type="InterPro" id="IPR040982">
    <property type="entry name" value="DNA_pol3_finger"/>
</dbReference>
<dbReference type="PANTHER" id="PTHR32294">
    <property type="entry name" value="DNA POLYMERASE III SUBUNIT ALPHA"/>
    <property type="match status" value="1"/>
</dbReference>
<evidence type="ECO:0000256" key="4">
    <source>
        <dbReference type="ARBA" id="ARBA00022679"/>
    </source>
</evidence>
<dbReference type="Pfam" id="PF02811">
    <property type="entry name" value="PHP"/>
    <property type="match status" value="1"/>
</dbReference>
<evidence type="ECO:0000256" key="6">
    <source>
        <dbReference type="ARBA" id="ARBA00022705"/>
    </source>
</evidence>
<keyword evidence="6" id="KW-0235">DNA replication</keyword>
<dbReference type="GO" id="GO:0005737">
    <property type="term" value="C:cytoplasm"/>
    <property type="evidence" value="ECO:0007669"/>
    <property type="project" value="UniProtKB-SubCell"/>
</dbReference>
<dbReference type="EMBL" id="JAGQLH010000013">
    <property type="protein sequence ID" value="MCA9385328.1"/>
    <property type="molecule type" value="Genomic_DNA"/>
</dbReference>
<evidence type="ECO:0000256" key="1">
    <source>
        <dbReference type="ARBA" id="ARBA00004496"/>
    </source>
</evidence>
<dbReference type="Pfam" id="PF14579">
    <property type="entry name" value="HHH_6"/>
    <property type="match status" value="1"/>
</dbReference>
<evidence type="ECO:0000259" key="9">
    <source>
        <dbReference type="SMART" id="SM00481"/>
    </source>
</evidence>
<dbReference type="Pfam" id="PF17657">
    <property type="entry name" value="DNA_pol3_finger"/>
    <property type="match status" value="1"/>
</dbReference>
<name>A0A955L7B9_9BACT</name>
<organism evidence="10 11">
    <name type="scientific">Candidatus Dojkabacteria bacterium</name>
    <dbReference type="NCBI Taxonomy" id="2099670"/>
    <lineage>
        <taxon>Bacteria</taxon>
        <taxon>Candidatus Dojkabacteria</taxon>
    </lineage>
</organism>
<protein>
    <recommendedName>
        <fullName evidence="3">DNA polymerase III subunit alpha</fullName>
        <ecNumber evidence="2">2.7.7.7</ecNumber>
    </recommendedName>
</protein>
<keyword evidence="4 10" id="KW-0808">Transferase</keyword>
<dbReference type="AlphaFoldDB" id="A0A955L7B9"/>
<dbReference type="SMART" id="SM00481">
    <property type="entry name" value="POLIIIAc"/>
    <property type="match status" value="1"/>
</dbReference>
<reference evidence="10" key="2">
    <citation type="journal article" date="2021" name="Microbiome">
        <title>Successional dynamics and alternative stable states in a saline activated sludge microbial community over 9 years.</title>
        <authorList>
            <person name="Wang Y."/>
            <person name="Ye J."/>
            <person name="Ju F."/>
            <person name="Liu L."/>
            <person name="Boyd J.A."/>
            <person name="Deng Y."/>
            <person name="Parks D.H."/>
            <person name="Jiang X."/>
            <person name="Yin X."/>
            <person name="Woodcroft B.J."/>
            <person name="Tyson G.W."/>
            <person name="Hugenholtz P."/>
            <person name="Polz M.F."/>
            <person name="Zhang T."/>
        </authorList>
    </citation>
    <scope>NUCLEOTIDE SEQUENCE</scope>
    <source>
        <strain evidence="10">HKST-UBA11</strain>
    </source>
</reference>
<dbReference type="InterPro" id="IPR003141">
    <property type="entry name" value="Pol/His_phosphatase_N"/>
</dbReference>
<dbReference type="InterPro" id="IPR029460">
    <property type="entry name" value="DNAPol_HHH"/>
</dbReference>
<dbReference type="GO" id="GO:0003887">
    <property type="term" value="F:DNA-directed DNA polymerase activity"/>
    <property type="evidence" value="ECO:0007669"/>
    <property type="project" value="UniProtKB-KW"/>
</dbReference>
<dbReference type="Gene3D" id="3.20.20.140">
    <property type="entry name" value="Metal-dependent hydrolases"/>
    <property type="match status" value="1"/>
</dbReference>
<dbReference type="InterPro" id="IPR004013">
    <property type="entry name" value="PHP_dom"/>
</dbReference>
<feature type="domain" description="Polymerase/histidinol phosphatase N-terminal" evidence="9">
    <location>
        <begin position="5"/>
        <end position="72"/>
    </location>
</feature>
<dbReference type="InterPro" id="IPR004805">
    <property type="entry name" value="DnaE2/DnaE/PolC"/>
</dbReference>
<dbReference type="PANTHER" id="PTHR32294:SF0">
    <property type="entry name" value="DNA POLYMERASE III SUBUNIT ALPHA"/>
    <property type="match status" value="1"/>
</dbReference>
<dbReference type="InterPro" id="IPR004365">
    <property type="entry name" value="NA-bd_OB_tRNA"/>
</dbReference>
<evidence type="ECO:0000256" key="3">
    <source>
        <dbReference type="ARBA" id="ARBA00019114"/>
    </source>
</evidence>
<dbReference type="GO" id="GO:0003676">
    <property type="term" value="F:nucleic acid binding"/>
    <property type="evidence" value="ECO:0007669"/>
    <property type="project" value="InterPro"/>
</dbReference>
<dbReference type="CDD" id="cd04485">
    <property type="entry name" value="DnaE_OBF"/>
    <property type="match status" value="1"/>
</dbReference>
<evidence type="ECO:0000256" key="5">
    <source>
        <dbReference type="ARBA" id="ARBA00022695"/>
    </source>
</evidence>
<dbReference type="Gene3D" id="1.10.150.870">
    <property type="match status" value="1"/>
</dbReference>
<evidence type="ECO:0000256" key="8">
    <source>
        <dbReference type="ARBA" id="ARBA00049244"/>
    </source>
</evidence>